<dbReference type="InterPro" id="IPR011009">
    <property type="entry name" value="Kinase-like_dom_sf"/>
</dbReference>
<proteinExistence type="predicted"/>
<dbReference type="InterPro" id="IPR051678">
    <property type="entry name" value="AGP_Transferase"/>
</dbReference>
<evidence type="ECO:0000259" key="1">
    <source>
        <dbReference type="Pfam" id="PF01636"/>
    </source>
</evidence>
<dbReference type="Gene3D" id="3.90.1200.10">
    <property type="match status" value="1"/>
</dbReference>
<dbReference type="Gene3D" id="3.30.200.20">
    <property type="entry name" value="Phosphorylase Kinase, domain 1"/>
    <property type="match status" value="1"/>
</dbReference>
<name>A0ABR8MS61_9BACL</name>
<sequence length="324" mass="36859">MESVTKTRLTSDVIGQMVKRTFGSGTKVLQAVELSDGWFNTAYSIDLNDGRGVVLKVSPSDEVRTLRYEVNMMEAEIAAMRTILAAGVDVPIPAVYGYDDSRELVPGRYFFQERLLGKPYNTLRDQLSEEEQIVIERELGTYNARINTITGESFGYFGLPQSHRSNWREAFTAMIDGLLQDGIDAGITLPLSYEEIASIAQSHAICLDKVTAPKLVLWDLWEGNVFVNEGRITGLIDHERALWGDPLMEHFFSFFSNRTPFLDGYGVESPSASSNTRERRLLYDLYLSLVLRIECAYRHYQDEHTQWTIDNLNERIQALQTFEV</sequence>
<dbReference type="Pfam" id="PF01636">
    <property type="entry name" value="APH"/>
    <property type="match status" value="1"/>
</dbReference>
<feature type="domain" description="Aminoglycoside phosphotransferase" evidence="1">
    <location>
        <begin position="33"/>
        <end position="254"/>
    </location>
</feature>
<dbReference type="Proteomes" id="UP000609346">
    <property type="component" value="Unassembled WGS sequence"/>
</dbReference>
<evidence type="ECO:0000313" key="2">
    <source>
        <dbReference type="EMBL" id="MBD3918475.1"/>
    </source>
</evidence>
<dbReference type="PANTHER" id="PTHR21310:SF15">
    <property type="entry name" value="AMINOGLYCOSIDE PHOSPHOTRANSFERASE DOMAIN-CONTAINING PROTEIN"/>
    <property type="match status" value="1"/>
</dbReference>
<comment type="caution">
    <text evidence="2">The sequence shown here is derived from an EMBL/GenBank/DDBJ whole genome shotgun (WGS) entry which is preliminary data.</text>
</comment>
<dbReference type="SUPFAM" id="SSF56112">
    <property type="entry name" value="Protein kinase-like (PK-like)"/>
    <property type="match status" value="1"/>
</dbReference>
<organism evidence="2 3">
    <name type="scientific">Paenibacillus terricola</name>
    <dbReference type="NCBI Taxonomy" id="2763503"/>
    <lineage>
        <taxon>Bacteria</taxon>
        <taxon>Bacillati</taxon>
        <taxon>Bacillota</taxon>
        <taxon>Bacilli</taxon>
        <taxon>Bacillales</taxon>
        <taxon>Paenibacillaceae</taxon>
        <taxon>Paenibacillus</taxon>
    </lineage>
</organism>
<dbReference type="EMBL" id="JACXZA010000001">
    <property type="protein sequence ID" value="MBD3918475.1"/>
    <property type="molecule type" value="Genomic_DNA"/>
</dbReference>
<gene>
    <name evidence="2" type="ORF">H8B09_06890</name>
</gene>
<evidence type="ECO:0000313" key="3">
    <source>
        <dbReference type="Proteomes" id="UP000609346"/>
    </source>
</evidence>
<reference evidence="2 3" key="1">
    <citation type="submission" date="2020-09" db="EMBL/GenBank/DDBJ databases">
        <title>Paenibacillus sp. strain PR3 16S rRNA gene Genome sequencing and assembly.</title>
        <authorList>
            <person name="Kim J."/>
        </authorList>
    </citation>
    <scope>NUCLEOTIDE SEQUENCE [LARGE SCALE GENOMIC DNA]</scope>
    <source>
        <strain evidence="2 3">PR3</strain>
    </source>
</reference>
<dbReference type="RefSeq" id="WP_191202666.1">
    <property type="nucleotide sequence ID" value="NZ_JACXZA010000001.1"/>
</dbReference>
<keyword evidence="3" id="KW-1185">Reference proteome</keyword>
<accession>A0ABR8MS61</accession>
<dbReference type="PANTHER" id="PTHR21310">
    <property type="entry name" value="AMINOGLYCOSIDE PHOSPHOTRANSFERASE-RELATED-RELATED"/>
    <property type="match status" value="1"/>
</dbReference>
<dbReference type="InterPro" id="IPR002575">
    <property type="entry name" value="Aminoglycoside_PTrfase"/>
</dbReference>
<protein>
    <submittedName>
        <fullName evidence="2">Aminoglycoside phosphotransferase family protein</fullName>
    </submittedName>
</protein>